<dbReference type="PANTHER" id="PTHR35788:SF1">
    <property type="entry name" value="EXPORTED PROTEIN"/>
    <property type="match status" value="1"/>
</dbReference>
<dbReference type="SMART" id="SM01208">
    <property type="entry name" value="G5"/>
    <property type="match status" value="1"/>
</dbReference>
<accession>A0ABM9CDR1</accession>
<dbReference type="Proteomes" id="UP000838324">
    <property type="component" value="Unassembled WGS sequence"/>
</dbReference>
<dbReference type="PROSITE" id="PS51109">
    <property type="entry name" value="G5"/>
    <property type="match status" value="1"/>
</dbReference>
<dbReference type="EMBL" id="CAKMMG010000004">
    <property type="protein sequence ID" value="CAH1209479.1"/>
    <property type="molecule type" value="Genomic_DNA"/>
</dbReference>
<dbReference type="InterPro" id="IPR052913">
    <property type="entry name" value="Glycopeptide_resist_protein"/>
</dbReference>
<name>A0ABM9CDR1_9BACL</name>
<feature type="region of interest" description="Disordered" evidence="2">
    <location>
        <begin position="451"/>
        <end position="476"/>
    </location>
</feature>
<proteinExistence type="predicted"/>
<dbReference type="PANTHER" id="PTHR35788">
    <property type="entry name" value="EXPORTED PROTEIN-RELATED"/>
    <property type="match status" value="1"/>
</dbReference>
<evidence type="ECO:0000313" key="5">
    <source>
        <dbReference type="Proteomes" id="UP000838324"/>
    </source>
</evidence>
<organism evidence="4 5">
    <name type="scientific">Paenibacillus auburnensis</name>
    <dbReference type="NCBI Taxonomy" id="2905649"/>
    <lineage>
        <taxon>Bacteria</taxon>
        <taxon>Bacillati</taxon>
        <taxon>Bacillota</taxon>
        <taxon>Bacilli</taxon>
        <taxon>Bacillales</taxon>
        <taxon>Paenibacillaceae</taxon>
        <taxon>Paenibacillus</taxon>
    </lineage>
</organism>
<dbReference type="InterPro" id="IPR011098">
    <property type="entry name" value="G5_dom"/>
</dbReference>
<comment type="caution">
    <text evidence="4">The sequence shown here is derived from an EMBL/GenBank/DDBJ whole genome shotgun (WGS) entry which is preliminary data.</text>
</comment>
<evidence type="ECO:0000313" key="4">
    <source>
        <dbReference type="EMBL" id="CAH1209479.1"/>
    </source>
</evidence>
<evidence type="ECO:0000256" key="2">
    <source>
        <dbReference type="SAM" id="MobiDB-lite"/>
    </source>
</evidence>
<protein>
    <recommendedName>
        <fullName evidence="3">G5 domain-containing protein</fullName>
    </recommendedName>
</protein>
<reference evidence="4" key="1">
    <citation type="submission" date="2022-01" db="EMBL/GenBank/DDBJ databases">
        <authorList>
            <person name="Criscuolo A."/>
        </authorList>
    </citation>
    <scope>NUCLEOTIDE SEQUENCE</scope>
    <source>
        <strain evidence="4">CIP111892</strain>
    </source>
</reference>
<feature type="domain" description="G5" evidence="3">
    <location>
        <begin position="374"/>
        <end position="453"/>
    </location>
</feature>
<keyword evidence="5" id="KW-1185">Reference proteome</keyword>
<sequence>MKKKHAALITVIGLLLAGSLVAGGLHIYGNQQTLPKGTRLAGWDIGGMDISEVRRGIAARLSALEAVPLILKAEGNTEMTVTLAQAGTTYEAEAFLRGLKELTDGGLLHRVQARRSFASSWGLGIHLEIKQLQSSLSPAWERESFGVPVDATRRITGDDQIIYTPETTSYEVDWHGLELALRAALPTRLSSAEFLTGKSITLEVPLTVQEPAVTLKALKDQGIERKISQFSTSLGLSGPGRTFNVEAAAKAVNGTMLPPGAVFDYGKAIEKAQAEYGFREAPVIVNGKLQPGTGGGICQVSSTLYNAALRSGLEIVERRNHSLPVSYLPKGQDATFSQGYINFRFRNNTGKYLIIKAAVQGRTLTVKLFGTFPRNVYYSVQSQTVEVLQPAAKYVADSSLPRGGTRVLQSGKAGYIVETYITRFVDGKAVEKKKLSRDVYPAQKQVIAINRGGMSNAARPESLRKPLVEDGVSSSE</sequence>
<gene>
    <name evidence="4" type="ORF">PAECIP111892_03224</name>
</gene>
<evidence type="ECO:0000256" key="1">
    <source>
        <dbReference type="ARBA" id="ARBA00022729"/>
    </source>
</evidence>
<dbReference type="Gene3D" id="2.20.230.10">
    <property type="entry name" value="Resuscitation-promoting factor rpfb"/>
    <property type="match status" value="1"/>
</dbReference>
<dbReference type="InterPro" id="IPR007391">
    <property type="entry name" value="Vancomycin_resist_VanW"/>
</dbReference>
<dbReference type="Pfam" id="PF07501">
    <property type="entry name" value="G5"/>
    <property type="match status" value="1"/>
</dbReference>
<evidence type="ECO:0000259" key="3">
    <source>
        <dbReference type="PROSITE" id="PS51109"/>
    </source>
</evidence>
<dbReference type="Pfam" id="PF04294">
    <property type="entry name" value="VanW"/>
    <property type="match status" value="1"/>
</dbReference>
<keyword evidence="1" id="KW-0732">Signal</keyword>
<dbReference type="RefSeq" id="WP_236334856.1">
    <property type="nucleotide sequence ID" value="NZ_CAKMMG010000004.1"/>
</dbReference>